<evidence type="ECO:0000256" key="2">
    <source>
        <dbReference type="SAM" id="Phobius"/>
    </source>
</evidence>
<protein>
    <submittedName>
        <fullName evidence="3">Uncharacterized protein</fullName>
    </submittedName>
</protein>
<keyword evidence="4" id="KW-1185">Reference proteome</keyword>
<dbReference type="Proteomes" id="UP000664859">
    <property type="component" value="Unassembled WGS sequence"/>
</dbReference>
<comment type="caution">
    <text evidence="3">The sequence shown here is derived from an EMBL/GenBank/DDBJ whole genome shotgun (WGS) entry which is preliminary data.</text>
</comment>
<keyword evidence="2" id="KW-0472">Membrane</keyword>
<reference evidence="3" key="1">
    <citation type="submission" date="2021-02" db="EMBL/GenBank/DDBJ databases">
        <title>First Annotated Genome of the Yellow-green Alga Tribonema minus.</title>
        <authorList>
            <person name="Mahan K.M."/>
        </authorList>
    </citation>
    <scope>NUCLEOTIDE SEQUENCE</scope>
    <source>
        <strain evidence="3">UTEX B ZZ1240</strain>
    </source>
</reference>
<sequence length="162" mass="17776">MLAAGENFKAAKENFKAAGESSKAEWERVQKDSPYYLARRIDMLDSSVKDLGNRIDKQLTDLGNNVTDLRNDMDKLVFFVTILQSMAGGALAGVGITSMSDITQLFHKTPLDATCTTEAAASDSMRNEKKRRPSLPFVTPVASALPRFNSQSLQRVSFPPTS</sequence>
<dbReference type="AlphaFoldDB" id="A0A835YZY3"/>
<gene>
    <name evidence="3" type="ORF">JKP88DRAFT_354524</name>
</gene>
<proteinExistence type="predicted"/>
<keyword evidence="2" id="KW-1133">Transmembrane helix</keyword>
<evidence type="ECO:0000313" key="3">
    <source>
        <dbReference type="EMBL" id="KAG5183868.1"/>
    </source>
</evidence>
<organism evidence="3 4">
    <name type="scientific">Tribonema minus</name>
    <dbReference type="NCBI Taxonomy" id="303371"/>
    <lineage>
        <taxon>Eukaryota</taxon>
        <taxon>Sar</taxon>
        <taxon>Stramenopiles</taxon>
        <taxon>Ochrophyta</taxon>
        <taxon>PX clade</taxon>
        <taxon>Xanthophyceae</taxon>
        <taxon>Tribonematales</taxon>
        <taxon>Tribonemataceae</taxon>
        <taxon>Tribonema</taxon>
    </lineage>
</organism>
<keyword evidence="2" id="KW-0812">Transmembrane</keyword>
<accession>A0A835YZY3</accession>
<evidence type="ECO:0000313" key="4">
    <source>
        <dbReference type="Proteomes" id="UP000664859"/>
    </source>
</evidence>
<dbReference type="EMBL" id="JAFCMP010000183">
    <property type="protein sequence ID" value="KAG5183868.1"/>
    <property type="molecule type" value="Genomic_DNA"/>
</dbReference>
<evidence type="ECO:0000256" key="1">
    <source>
        <dbReference type="SAM" id="MobiDB-lite"/>
    </source>
</evidence>
<feature type="transmembrane region" description="Helical" evidence="2">
    <location>
        <begin position="76"/>
        <end position="96"/>
    </location>
</feature>
<feature type="region of interest" description="Disordered" evidence="1">
    <location>
        <begin position="119"/>
        <end position="138"/>
    </location>
</feature>
<name>A0A835YZY3_9STRA</name>